<evidence type="ECO:0000313" key="1">
    <source>
        <dbReference type="EMBL" id="KAI0051266.1"/>
    </source>
</evidence>
<accession>A0ACB8S516</accession>
<protein>
    <submittedName>
        <fullName evidence="1">Uncharacterized protein</fullName>
    </submittedName>
</protein>
<sequence length="553" mass="60981">MSKRSLSPQPLPPSKRIHTSASHHISAPAQTFDSLLYDELILTIFSFLPFQDLCTIQATNRNWARLALDNQVHILPSLWKTLYREEFGRARLRGGKGFGREHRKDGREVRRLPGRFQLKHPGTQTDDFKEWKWMFRISRNWATGRCEISQLHDEVPVDHLTLTPQEREIAGRTHIVLSGHYTIFASSETSPLPRVTVLNTSAQETHTLDIPGSNRPAAARLQITALAVDQSPPAASSRSPRLVVCLSNGELVITTLSGPTSSYVPAARTARVTPIVQAAYHHPLLVTLSSSFTLSAYKVAEDGFINLSHILTSFSSFPPASLVLTTPEPLLFKLVLTYASPVYPQHWSIGVTEALFSTVPPSESSTYSEDDIKLVSTRSSKAFDLPPSWIDEEKLRAVREQWGRKVARVAATQTDGRWVVLAPGRDVPARPIPADLLPHFQRAWLFGSVPLQLYRLSFPALPAPPKLTFVKFLYGQTSEAVGLAVADGRCVSLGANGRMWVWDLEAGGGSEVACEQWGGSGPDTLVAKGSVVFDDRRIVSARAGSVTVSNFDV</sequence>
<proteinExistence type="predicted"/>
<keyword evidence="2" id="KW-1185">Reference proteome</keyword>
<organism evidence="1 2">
    <name type="scientific">Auriscalpium vulgare</name>
    <dbReference type="NCBI Taxonomy" id="40419"/>
    <lineage>
        <taxon>Eukaryota</taxon>
        <taxon>Fungi</taxon>
        <taxon>Dikarya</taxon>
        <taxon>Basidiomycota</taxon>
        <taxon>Agaricomycotina</taxon>
        <taxon>Agaricomycetes</taxon>
        <taxon>Russulales</taxon>
        <taxon>Auriscalpiaceae</taxon>
        <taxon>Auriscalpium</taxon>
    </lineage>
</organism>
<dbReference type="EMBL" id="MU275854">
    <property type="protein sequence ID" value="KAI0051266.1"/>
    <property type="molecule type" value="Genomic_DNA"/>
</dbReference>
<dbReference type="Proteomes" id="UP000814033">
    <property type="component" value="Unassembled WGS sequence"/>
</dbReference>
<gene>
    <name evidence="1" type="ORF">FA95DRAFT_1535097</name>
</gene>
<name>A0ACB8S516_9AGAM</name>
<reference evidence="1" key="1">
    <citation type="submission" date="2021-02" db="EMBL/GenBank/DDBJ databases">
        <authorList>
            <consortium name="DOE Joint Genome Institute"/>
            <person name="Ahrendt S."/>
            <person name="Looney B.P."/>
            <person name="Miyauchi S."/>
            <person name="Morin E."/>
            <person name="Drula E."/>
            <person name="Courty P.E."/>
            <person name="Chicoki N."/>
            <person name="Fauchery L."/>
            <person name="Kohler A."/>
            <person name="Kuo A."/>
            <person name="Labutti K."/>
            <person name="Pangilinan J."/>
            <person name="Lipzen A."/>
            <person name="Riley R."/>
            <person name="Andreopoulos W."/>
            <person name="He G."/>
            <person name="Johnson J."/>
            <person name="Barry K.W."/>
            <person name="Grigoriev I.V."/>
            <person name="Nagy L."/>
            <person name="Hibbett D."/>
            <person name="Henrissat B."/>
            <person name="Matheny P.B."/>
            <person name="Labbe J."/>
            <person name="Martin F."/>
        </authorList>
    </citation>
    <scope>NUCLEOTIDE SEQUENCE</scope>
    <source>
        <strain evidence="1">FP105234-sp</strain>
    </source>
</reference>
<reference evidence="1" key="2">
    <citation type="journal article" date="2022" name="New Phytol.">
        <title>Evolutionary transition to the ectomycorrhizal habit in the genomes of a hyperdiverse lineage of mushroom-forming fungi.</title>
        <authorList>
            <person name="Looney B."/>
            <person name="Miyauchi S."/>
            <person name="Morin E."/>
            <person name="Drula E."/>
            <person name="Courty P.E."/>
            <person name="Kohler A."/>
            <person name="Kuo A."/>
            <person name="LaButti K."/>
            <person name="Pangilinan J."/>
            <person name="Lipzen A."/>
            <person name="Riley R."/>
            <person name="Andreopoulos W."/>
            <person name="He G."/>
            <person name="Johnson J."/>
            <person name="Nolan M."/>
            <person name="Tritt A."/>
            <person name="Barry K.W."/>
            <person name="Grigoriev I.V."/>
            <person name="Nagy L.G."/>
            <person name="Hibbett D."/>
            <person name="Henrissat B."/>
            <person name="Matheny P.B."/>
            <person name="Labbe J."/>
            <person name="Martin F.M."/>
        </authorList>
    </citation>
    <scope>NUCLEOTIDE SEQUENCE</scope>
    <source>
        <strain evidence="1">FP105234-sp</strain>
    </source>
</reference>
<comment type="caution">
    <text evidence="1">The sequence shown here is derived from an EMBL/GenBank/DDBJ whole genome shotgun (WGS) entry which is preliminary data.</text>
</comment>
<evidence type="ECO:0000313" key="2">
    <source>
        <dbReference type="Proteomes" id="UP000814033"/>
    </source>
</evidence>